<organism evidence="1 2">
    <name type="scientific">Virgibacillus pantothenticus</name>
    <dbReference type="NCBI Taxonomy" id="1473"/>
    <lineage>
        <taxon>Bacteria</taxon>
        <taxon>Bacillati</taxon>
        <taxon>Bacillota</taxon>
        <taxon>Bacilli</taxon>
        <taxon>Bacillales</taxon>
        <taxon>Bacillaceae</taxon>
        <taxon>Virgibacillus</taxon>
    </lineage>
</organism>
<dbReference type="InterPro" id="IPR014962">
    <property type="entry name" value="YolD"/>
</dbReference>
<evidence type="ECO:0000313" key="2">
    <source>
        <dbReference type="Proteomes" id="UP000036780"/>
    </source>
</evidence>
<dbReference type="PATRIC" id="fig|1473.5.peg.1740"/>
<name>A0A0L0QMQ7_VIRPA</name>
<evidence type="ECO:0000313" key="1">
    <source>
        <dbReference type="EMBL" id="KNE19804.1"/>
    </source>
</evidence>
<dbReference type="GeneID" id="66871114"/>
<dbReference type="OrthoDB" id="1644322at2"/>
<evidence type="ECO:0008006" key="3">
    <source>
        <dbReference type="Google" id="ProtNLM"/>
    </source>
</evidence>
<proteinExistence type="predicted"/>
<protein>
    <recommendedName>
        <fullName evidence="3">YolD-like protein</fullName>
    </recommendedName>
</protein>
<dbReference type="EMBL" id="LGTO01000007">
    <property type="protein sequence ID" value="KNE19804.1"/>
    <property type="molecule type" value="Genomic_DNA"/>
</dbReference>
<comment type="caution">
    <text evidence="1">The sequence shown here is derived from an EMBL/GenBank/DDBJ whole genome shotgun (WGS) entry which is preliminary data.</text>
</comment>
<dbReference type="AlphaFoldDB" id="A0A0L0QMQ7"/>
<sequence>MRVYDRGSIKWTSMMLPEHVDLLQDMWKRLEDKEMPILDEQKLAELDLQLQTAIHQDLTVEIKYYNGRDYLTSKGKLKHVNRDHLCLQSDKVIKREQVLDIWIN</sequence>
<gene>
    <name evidence="1" type="ORF">AFK71_15375</name>
</gene>
<reference evidence="2" key="1">
    <citation type="submission" date="2015-07" db="EMBL/GenBank/DDBJ databases">
        <title>Fjat-10053 dsm26.</title>
        <authorList>
            <person name="Liu B."/>
            <person name="Wang J."/>
            <person name="Zhu Y."/>
            <person name="Liu G."/>
            <person name="Chen Q."/>
            <person name="Chen Z."/>
            <person name="Lan J."/>
            <person name="Che J."/>
            <person name="Ge C."/>
            <person name="Shi H."/>
            <person name="Pan Z."/>
            <person name="Liu X."/>
        </authorList>
    </citation>
    <scope>NUCLEOTIDE SEQUENCE [LARGE SCALE GENOMIC DNA]</scope>
    <source>
        <strain evidence="2">DSM 26</strain>
    </source>
</reference>
<dbReference type="PANTHER" id="PTHR40051:SF1">
    <property type="entry name" value="YOLD-LIKE FAMILY PROTEIN"/>
    <property type="match status" value="1"/>
</dbReference>
<dbReference type="Pfam" id="PF08863">
    <property type="entry name" value="YolD"/>
    <property type="match status" value="1"/>
</dbReference>
<accession>A0A0L0QMQ7</accession>
<keyword evidence="2" id="KW-1185">Reference proteome</keyword>
<dbReference type="RefSeq" id="WP_050352360.1">
    <property type="nucleotide sequence ID" value="NZ_BOSN01000008.1"/>
</dbReference>
<dbReference type="PANTHER" id="PTHR40051">
    <property type="entry name" value="IG HYPOTHETICAL 15966"/>
    <property type="match status" value="1"/>
</dbReference>
<dbReference type="Proteomes" id="UP000036780">
    <property type="component" value="Unassembled WGS sequence"/>
</dbReference>